<dbReference type="AlphaFoldDB" id="A0A2T0ZVX9"/>
<accession>A0A2T0ZVX9</accession>
<dbReference type="Proteomes" id="UP000237752">
    <property type="component" value="Unassembled WGS sequence"/>
</dbReference>
<dbReference type="PRINTS" id="PR00146">
    <property type="entry name" value="DHPICSNTHASE"/>
</dbReference>
<dbReference type="InterPro" id="IPR013785">
    <property type="entry name" value="Aldolase_TIM"/>
</dbReference>
<feature type="active site" description="Schiff-base intermediate with substrate" evidence="5">
    <location>
        <position position="155"/>
    </location>
</feature>
<dbReference type="Gene3D" id="3.20.20.70">
    <property type="entry name" value="Aldolase class I"/>
    <property type="match status" value="1"/>
</dbReference>
<feature type="binding site" evidence="6">
    <location>
        <position position="48"/>
    </location>
    <ligand>
        <name>pyruvate</name>
        <dbReference type="ChEBI" id="CHEBI:15361"/>
    </ligand>
</feature>
<proteinExistence type="inferred from homology"/>
<dbReference type="CDD" id="cd00408">
    <property type="entry name" value="DHDPS-like"/>
    <property type="match status" value="1"/>
</dbReference>
<protein>
    <submittedName>
        <fullName evidence="7">4-hydroxy-tetrahydrodipicolinate synthase</fullName>
    </submittedName>
</protein>
<keyword evidence="3" id="KW-0704">Schiff base</keyword>
<dbReference type="InterPro" id="IPR020624">
    <property type="entry name" value="Schiff_base-form_aldolases_CS"/>
</dbReference>
<evidence type="ECO:0000256" key="1">
    <source>
        <dbReference type="ARBA" id="ARBA00007592"/>
    </source>
</evidence>
<dbReference type="EMBL" id="PVUE01000017">
    <property type="protein sequence ID" value="PRZ40407.1"/>
    <property type="molecule type" value="Genomic_DNA"/>
</dbReference>
<keyword evidence="8" id="KW-1185">Reference proteome</keyword>
<dbReference type="PANTHER" id="PTHR12128">
    <property type="entry name" value="DIHYDRODIPICOLINATE SYNTHASE"/>
    <property type="match status" value="1"/>
</dbReference>
<sequence length="253" mass="25678">MTDIFHGIGVALVTLFDDEGNVDIDATTALAATLVGEGLTSVLVAGTTGEAAALTSPERADLVRAMKDALDVPIIAGTGAATGSQAAAQTTASVEAGADAVLVLSPHRVADPTAYYRTVAQAAGTTPMLAYHFPAQSAPGVEVPLLNDLPIVGIKDSSGDARRLLQEVEEFDGQIYSGAAALCLYGGALGIPGMLLAVANAFPQEAQAAFAGDAKAQLKLSKPDQLSSVSFPAGIKQLTHEAYGTSTTARIGR</sequence>
<name>A0A2T0ZVX9_9ACTN</name>
<dbReference type="PIRSF" id="PIRSF001365">
    <property type="entry name" value="DHDPS"/>
    <property type="match status" value="1"/>
</dbReference>
<dbReference type="RefSeq" id="WP_106350259.1">
    <property type="nucleotide sequence ID" value="NZ_PVUE01000017.1"/>
</dbReference>
<dbReference type="OrthoDB" id="3680506at2"/>
<evidence type="ECO:0000256" key="3">
    <source>
        <dbReference type="ARBA" id="ARBA00023270"/>
    </source>
</evidence>
<gene>
    <name evidence="7" type="ORF">CLV47_11742</name>
</gene>
<organism evidence="7 8">
    <name type="scientific">Antricoccus suffuscus</name>
    <dbReference type="NCBI Taxonomy" id="1629062"/>
    <lineage>
        <taxon>Bacteria</taxon>
        <taxon>Bacillati</taxon>
        <taxon>Actinomycetota</taxon>
        <taxon>Actinomycetes</taxon>
        <taxon>Geodermatophilales</taxon>
        <taxon>Antricoccaceae</taxon>
        <taxon>Antricoccus</taxon>
    </lineage>
</organism>
<comment type="similarity">
    <text evidence="1 4">Belongs to the DapA family.</text>
</comment>
<comment type="caution">
    <text evidence="7">The sequence shown here is derived from an EMBL/GenBank/DDBJ whole genome shotgun (WGS) entry which is preliminary data.</text>
</comment>
<dbReference type="GO" id="GO:0008840">
    <property type="term" value="F:4-hydroxy-tetrahydrodipicolinate synthase activity"/>
    <property type="evidence" value="ECO:0007669"/>
    <property type="project" value="TreeGrafter"/>
</dbReference>
<keyword evidence="2 4" id="KW-0456">Lyase</keyword>
<evidence type="ECO:0000256" key="6">
    <source>
        <dbReference type="PIRSR" id="PIRSR001365-2"/>
    </source>
</evidence>
<reference evidence="7 8" key="1">
    <citation type="submission" date="2018-03" db="EMBL/GenBank/DDBJ databases">
        <title>Genomic Encyclopedia of Archaeal and Bacterial Type Strains, Phase II (KMG-II): from individual species to whole genera.</title>
        <authorList>
            <person name="Goeker M."/>
        </authorList>
    </citation>
    <scope>NUCLEOTIDE SEQUENCE [LARGE SCALE GENOMIC DNA]</scope>
    <source>
        <strain evidence="7 8">DSM 100065</strain>
    </source>
</reference>
<evidence type="ECO:0000256" key="5">
    <source>
        <dbReference type="PIRSR" id="PIRSR001365-1"/>
    </source>
</evidence>
<dbReference type="PROSITE" id="PS00665">
    <property type="entry name" value="DHDPS_1"/>
    <property type="match status" value="1"/>
</dbReference>
<evidence type="ECO:0000313" key="7">
    <source>
        <dbReference type="EMBL" id="PRZ40407.1"/>
    </source>
</evidence>
<evidence type="ECO:0000256" key="2">
    <source>
        <dbReference type="ARBA" id="ARBA00023239"/>
    </source>
</evidence>
<evidence type="ECO:0000313" key="8">
    <source>
        <dbReference type="Proteomes" id="UP000237752"/>
    </source>
</evidence>
<dbReference type="PANTHER" id="PTHR12128:SF66">
    <property type="entry name" value="4-HYDROXY-2-OXOGLUTARATE ALDOLASE, MITOCHONDRIAL"/>
    <property type="match status" value="1"/>
</dbReference>
<feature type="active site" description="Proton donor/acceptor" evidence="5">
    <location>
        <position position="131"/>
    </location>
</feature>
<dbReference type="Pfam" id="PF00701">
    <property type="entry name" value="DHDPS"/>
    <property type="match status" value="1"/>
</dbReference>
<dbReference type="SMART" id="SM01130">
    <property type="entry name" value="DHDPS"/>
    <property type="match status" value="1"/>
</dbReference>
<evidence type="ECO:0000256" key="4">
    <source>
        <dbReference type="PIRNR" id="PIRNR001365"/>
    </source>
</evidence>
<dbReference type="InterPro" id="IPR002220">
    <property type="entry name" value="DapA-like"/>
</dbReference>
<dbReference type="SUPFAM" id="SSF51569">
    <property type="entry name" value="Aldolase"/>
    <property type="match status" value="1"/>
</dbReference>